<evidence type="ECO:0000313" key="12">
    <source>
        <dbReference type="Proteomes" id="UP000027284"/>
    </source>
</evidence>
<reference evidence="11 12" key="1">
    <citation type="submission" date="2014-04" db="EMBL/GenBank/DDBJ databases">
        <title>The Genome Sequence of Thermoanaerobaculum aquaticum MP-01, The First Cultivated Group 23 Acidobacterium.</title>
        <authorList>
            <person name="Stamps B.W."/>
            <person name="Losey N.A."/>
            <person name="Lawson P.A."/>
            <person name="Stevenson B.S."/>
        </authorList>
    </citation>
    <scope>NUCLEOTIDE SEQUENCE [LARGE SCALE GENOMIC DNA]</scope>
    <source>
        <strain evidence="11 12">MP-01</strain>
    </source>
</reference>
<keyword evidence="5" id="KW-0717">Septation</keyword>
<dbReference type="Proteomes" id="UP000027284">
    <property type="component" value="Unassembled WGS sequence"/>
</dbReference>
<evidence type="ECO:0000313" key="10">
    <source>
        <dbReference type="EMBL" id="HET47431.1"/>
    </source>
</evidence>
<evidence type="ECO:0000256" key="1">
    <source>
        <dbReference type="ARBA" id="ARBA00004496"/>
    </source>
</evidence>
<accession>A0A062XV89</accession>
<dbReference type="GO" id="GO:0000917">
    <property type="term" value="P:division septum assembly"/>
    <property type="evidence" value="ECO:0007669"/>
    <property type="project" value="UniProtKB-KW"/>
</dbReference>
<dbReference type="GO" id="GO:0000921">
    <property type="term" value="P:septin ring assembly"/>
    <property type="evidence" value="ECO:0007669"/>
    <property type="project" value="TreeGrafter"/>
</dbReference>
<proteinExistence type="predicted"/>
<organism evidence="11 12">
    <name type="scientific">Thermoanaerobaculum aquaticum</name>
    <dbReference type="NCBI Taxonomy" id="1312852"/>
    <lineage>
        <taxon>Bacteria</taxon>
        <taxon>Pseudomonadati</taxon>
        <taxon>Acidobacteriota</taxon>
        <taxon>Thermoanaerobaculia</taxon>
        <taxon>Thermoanaerobaculales</taxon>
        <taxon>Thermoanaerobaculaceae</taxon>
        <taxon>Thermoanaerobaculum</taxon>
    </lineage>
</organism>
<dbReference type="Gene3D" id="1.20.5.50">
    <property type="match status" value="1"/>
</dbReference>
<evidence type="ECO:0000256" key="8">
    <source>
        <dbReference type="ARBA" id="ARBA00026068"/>
    </source>
</evidence>
<dbReference type="AlphaFoldDB" id="A0A062XV89"/>
<keyword evidence="3" id="KW-0963">Cytoplasm</keyword>
<dbReference type="EMBL" id="JMFG01000023">
    <property type="protein sequence ID" value="KDA53304.1"/>
    <property type="molecule type" value="Genomic_DNA"/>
</dbReference>
<evidence type="ECO:0000256" key="7">
    <source>
        <dbReference type="ARBA" id="ARBA00024910"/>
    </source>
</evidence>
<comment type="subcellular location">
    <subcellularLocation>
        <location evidence="1">Cytoplasm</location>
    </subcellularLocation>
</comment>
<reference evidence="10" key="2">
    <citation type="journal article" date="2020" name="mSystems">
        <title>Genome- and Community-Level Interaction Insights into Carbon Utilization and Element Cycling Functions of Hydrothermarchaeota in Hydrothermal Sediment.</title>
        <authorList>
            <person name="Zhou Z."/>
            <person name="Liu Y."/>
            <person name="Xu W."/>
            <person name="Pan J."/>
            <person name="Luo Z.H."/>
            <person name="Li M."/>
        </authorList>
    </citation>
    <scope>NUCLEOTIDE SEQUENCE [LARGE SCALE GENOMIC DNA]</scope>
    <source>
        <strain evidence="10">SpSt-299</strain>
    </source>
</reference>
<dbReference type="InterPro" id="IPR036192">
    <property type="entry name" value="Cell_div_ZapA-like_sf"/>
</dbReference>
<dbReference type="GO" id="GO:0032153">
    <property type="term" value="C:cell division site"/>
    <property type="evidence" value="ECO:0007669"/>
    <property type="project" value="TreeGrafter"/>
</dbReference>
<evidence type="ECO:0000256" key="9">
    <source>
        <dbReference type="ARBA" id="ARBA00033158"/>
    </source>
</evidence>
<keyword evidence="12" id="KW-1185">Reference proteome</keyword>
<comment type="caution">
    <text evidence="11">The sequence shown here is derived from an EMBL/GenBank/DDBJ whole genome shotgun (WGS) entry which is preliminary data.</text>
</comment>
<protein>
    <recommendedName>
        <fullName evidence="2">Cell division protein ZapA</fullName>
    </recommendedName>
    <alternativeName>
        <fullName evidence="9">Z ring-associated protein ZapA</fullName>
    </alternativeName>
</protein>
<evidence type="ECO:0000256" key="4">
    <source>
        <dbReference type="ARBA" id="ARBA00022618"/>
    </source>
</evidence>
<keyword evidence="6" id="KW-0131">Cell cycle</keyword>
<evidence type="ECO:0000256" key="3">
    <source>
        <dbReference type="ARBA" id="ARBA00022490"/>
    </source>
</evidence>
<dbReference type="OrthoDB" id="9808604at2"/>
<dbReference type="GO" id="GO:0030428">
    <property type="term" value="C:cell septum"/>
    <property type="evidence" value="ECO:0007669"/>
    <property type="project" value="TreeGrafter"/>
</dbReference>
<dbReference type="Pfam" id="PF05164">
    <property type="entry name" value="ZapA"/>
    <property type="match status" value="1"/>
</dbReference>
<sequence>MAAEASTEVEIYGRRYRLRSTHEGSDVEKLAAFVDRRMRQLAQHLPQVDSAKLAVLAALNIAEELFREQQTDPGTRTEKIRERVEGLIAKLDAALGVSS</sequence>
<dbReference type="InterPro" id="IPR007838">
    <property type="entry name" value="Cell_div_ZapA-like"/>
</dbReference>
<name>A0A062XV89_9BACT</name>
<evidence type="ECO:0000256" key="2">
    <source>
        <dbReference type="ARBA" id="ARBA00015195"/>
    </source>
</evidence>
<gene>
    <name evidence="11" type="ORF">EG19_06020</name>
    <name evidence="10" type="ORF">ENQ31_04640</name>
</gene>
<dbReference type="GO" id="GO:0005829">
    <property type="term" value="C:cytosol"/>
    <property type="evidence" value="ECO:0007669"/>
    <property type="project" value="TreeGrafter"/>
</dbReference>
<dbReference type="GO" id="GO:0043093">
    <property type="term" value="P:FtsZ-dependent cytokinesis"/>
    <property type="evidence" value="ECO:0007669"/>
    <property type="project" value="TreeGrafter"/>
</dbReference>
<comment type="function">
    <text evidence="7">Activator of cell division through the inhibition of FtsZ GTPase activity, therefore promoting FtsZ assembly into bundles of protofilaments necessary for the formation of the division Z ring. It is recruited early at mid-cell but it is not essential for cell division.</text>
</comment>
<dbReference type="EMBL" id="DSMR01000340">
    <property type="protein sequence ID" value="HET47431.1"/>
    <property type="molecule type" value="Genomic_DNA"/>
</dbReference>
<evidence type="ECO:0000256" key="5">
    <source>
        <dbReference type="ARBA" id="ARBA00023210"/>
    </source>
</evidence>
<dbReference type="PANTHER" id="PTHR34981">
    <property type="entry name" value="CELL DIVISION PROTEIN ZAPA"/>
    <property type="match status" value="1"/>
</dbReference>
<dbReference type="PANTHER" id="PTHR34981:SF1">
    <property type="entry name" value="CELL DIVISION PROTEIN ZAPA"/>
    <property type="match status" value="1"/>
</dbReference>
<comment type="subunit">
    <text evidence="8">Homodimer. Interacts with FtsZ.</text>
</comment>
<evidence type="ECO:0000313" key="11">
    <source>
        <dbReference type="EMBL" id="KDA53304.1"/>
    </source>
</evidence>
<dbReference type="STRING" id="1312852.EG19_06020"/>
<dbReference type="RefSeq" id="WP_081800066.1">
    <property type="nucleotide sequence ID" value="NZ_JMFG01000023.1"/>
</dbReference>
<evidence type="ECO:0000256" key="6">
    <source>
        <dbReference type="ARBA" id="ARBA00023306"/>
    </source>
</evidence>
<keyword evidence="4 10" id="KW-0132">Cell division</keyword>
<dbReference type="SUPFAM" id="SSF102829">
    <property type="entry name" value="Cell division protein ZapA-like"/>
    <property type="match status" value="1"/>
</dbReference>